<evidence type="ECO:0000259" key="4">
    <source>
        <dbReference type="Pfam" id="PF00205"/>
    </source>
</evidence>
<keyword evidence="8" id="KW-1185">Reference proteome</keyword>
<dbReference type="GO" id="GO:0050660">
    <property type="term" value="F:flavin adenine dinucleotide binding"/>
    <property type="evidence" value="ECO:0007669"/>
    <property type="project" value="TreeGrafter"/>
</dbReference>
<dbReference type="Pfam" id="PF02776">
    <property type="entry name" value="TPP_enzyme_N"/>
    <property type="match status" value="1"/>
</dbReference>
<evidence type="ECO:0000256" key="2">
    <source>
        <dbReference type="ARBA" id="ARBA00023052"/>
    </source>
</evidence>
<protein>
    <submittedName>
        <fullName evidence="7">Acetolactate synthase, large subunit, biosynthetic type</fullName>
    </submittedName>
</protein>
<feature type="domain" description="Thiamine pyrophosphate enzyme TPP-binding" evidence="5">
    <location>
        <begin position="431"/>
        <end position="588"/>
    </location>
</feature>
<dbReference type="EMBL" id="AP019782">
    <property type="protein sequence ID" value="BBL72619.1"/>
    <property type="molecule type" value="Genomic_DNA"/>
</dbReference>
<gene>
    <name evidence="7" type="ORF">MoryE10_32250</name>
</gene>
<dbReference type="RefSeq" id="WP_221047657.1">
    <property type="nucleotide sequence ID" value="NZ_AP019782.1"/>
</dbReference>
<feature type="domain" description="Thiamine pyrophosphate enzyme N-terminal TPP-binding" evidence="6">
    <location>
        <begin position="27"/>
        <end position="140"/>
    </location>
</feature>
<dbReference type="FunFam" id="3.40.50.970:FF:000007">
    <property type="entry name" value="Acetolactate synthase"/>
    <property type="match status" value="1"/>
</dbReference>
<dbReference type="GO" id="GO:0009097">
    <property type="term" value="P:isoleucine biosynthetic process"/>
    <property type="evidence" value="ECO:0007669"/>
    <property type="project" value="TreeGrafter"/>
</dbReference>
<organism evidence="7 8">
    <name type="scientific">Methylogaea oryzae</name>
    <dbReference type="NCBI Taxonomy" id="1295382"/>
    <lineage>
        <taxon>Bacteria</taxon>
        <taxon>Pseudomonadati</taxon>
        <taxon>Pseudomonadota</taxon>
        <taxon>Gammaproteobacteria</taxon>
        <taxon>Methylococcales</taxon>
        <taxon>Methylococcaceae</taxon>
        <taxon>Methylogaea</taxon>
    </lineage>
</organism>
<evidence type="ECO:0000256" key="3">
    <source>
        <dbReference type="RuleBase" id="RU362132"/>
    </source>
</evidence>
<dbReference type="InterPro" id="IPR011766">
    <property type="entry name" value="TPP_enzyme_TPP-bd"/>
</dbReference>
<accession>A0A8D4VUA5</accession>
<dbReference type="GO" id="GO:0009099">
    <property type="term" value="P:L-valine biosynthetic process"/>
    <property type="evidence" value="ECO:0007669"/>
    <property type="project" value="TreeGrafter"/>
</dbReference>
<dbReference type="CDD" id="cd00568">
    <property type="entry name" value="TPP_enzymes"/>
    <property type="match status" value="1"/>
</dbReference>
<dbReference type="Pfam" id="PF02775">
    <property type="entry name" value="TPP_enzyme_C"/>
    <property type="match status" value="1"/>
</dbReference>
<keyword evidence="2 3" id="KW-0786">Thiamine pyrophosphate</keyword>
<evidence type="ECO:0000259" key="5">
    <source>
        <dbReference type="Pfam" id="PF02775"/>
    </source>
</evidence>
<dbReference type="KEGG" id="moz:MoryE10_32250"/>
<evidence type="ECO:0000256" key="1">
    <source>
        <dbReference type="ARBA" id="ARBA00007812"/>
    </source>
</evidence>
<reference evidence="7" key="1">
    <citation type="submission" date="2019-06" db="EMBL/GenBank/DDBJ databases">
        <title>Complete genome sequence of Methylogaea oryzae strain JCM16910.</title>
        <authorList>
            <person name="Asakawa S."/>
        </authorList>
    </citation>
    <scope>NUCLEOTIDE SEQUENCE</scope>
    <source>
        <strain evidence="7">E10</strain>
    </source>
</reference>
<dbReference type="InterPro" id="IPR012001">
    <property type="entry name" value="Thiamin_PyroP_enz_TPP-bd_dom"/>
</dbReference>
<dbReference type="InterPro" id="IPR012000">
    <property type="entry name" value="Thiamin_PyroP_enz_cen_dom"/>
</dbReference>
<sequence>MDSVIGKPPPADFDAASPEPQARLVTRLADLLVDYLQQLSVEFVFGVPGGAIEELYNALARSQRRGGPRSVVARHEAGAAFMADGYFRETGKLGVCCATTGPGATNLITGVASAYENQVPMLVITAQTALSHFGKDAFQESSCTGVNTVGMFQFCTRYNTLISHPDQFEHKLASAVMAAFRSPAGPVHLSIPKDILAVPAPKDTPCFDLAALLTQPTLFDAAATDALYGHLTQARKVVLMIGSGCKDAIGSVLELALALGAQIVAAPHGKGLIDAHHPLFRGVIGFGGHESARMALLDRDVDTILAIGTNLGEWASNGWDSDALLNSRLIHVDNNEEHLTHSPMARMHVRGHLLTVVRYLLERVRQDRPFGEAVAGRKEDAAPSGVVTPLALPFQLDDEAAYRSDATPIKPQRLMRELAKRFPLKTRFLADTGNSQAWAIHYLHPPGRRVTGQRDCCVGNFRAYLEFASMGWAIGAAVGTALGCRATPVVSITGDGSLLMSGQELTVAVQEKLPVIFVVLNDAALGMVKHGQRLAGAEAIGFELPEVDYAAMAQAMGAQGYTIRSPQDFDALDIDAMCERSGPTLLDVHVDPEEVPPIATRMNVLGGSEPGGVA</sequence>
<evidence type="ECO:0000259" key="6">
    <source>
        <dbReference type="Pfam" id="PF02776"/>
    </source>
</evidence>
<evidence type="ECO:0000313" key="7">
    <source>
        <dbReference type="EMBL" id="BBL72619.1"/>
    </source>
</evidence>
<dbReference type="CDD" id="cd07035">
    <property type="entry name" value="TPP_PYR_POX_like"/>
    <property type="match status" value="1"/>
</dbReference>
<dbReference type="GO" id="GO:0000287">
    <property type="term" value="F:magnesium ion binding"/>
    <property type="evidence" value="ECO:0007669"/>
    <property type="project" value="InterPro"/>
</dbReference>
<dbReference type="PANTHER" id="PTHR18968">
    <property type="entry name" value="THIAMINE PYROPHOSPHATE ENZYMES"/>
    <property type="match status" value="1"/>
</dbReference>
<comment type="similarity">
    <text evidence="1 3">Belongs to the TPP enzyme family.</text>
</comment>
<dbReference type="GO" id="GO:0030976">
    <property type="term" value="F:thiamine pyrophosphate binding"/>
    <property type="evidence" value="ECO:0007669"/>
    <property type="project" value="InterPro"/>
</dbReference>
<feature type="domain" description="Thiamine pyrophosphate enzyme central" evidence="4">
    <location>
        <begin position="228"/>
        <end position="358"/>
    </location>
</feature>
<dbReference type="InterPro" id="IPR045229">
    <property type="entry name" value="TPP_enz"/>
</dbReference>
<evidence type="ECO:0000313" key="8">
    <source>
        <dbReference type="Proteomes" id="UP000824988"/>
    </source>
</evidence>
<dbReference type="GO" id="GO:0003984">
    <property type="term" value="F:acetolactate synthase activity"/>
    <property type="evidence" value="ECO:0007669"/>
    <property type="project" value="TreeGrafter"/>
</dbReference>
<name>A0A8D4VUA5_9GAMM</name>
<proteinExistence type="inferred from homology"/>
<dbReference type="GO" id="GO:0005948">
    <property type="term" value="C:acetolactate synthase complex"/>
    <property type="evidence" value="ECO:0007669"/>
    <property type="project" value="TreeGrafter"/>
</dbReference>
<dbReference type="PANTHER" id="PTHR18968:SF13">
    <property type="entry name" value="ACETOLACTATE SYNTHASE CATALYTIC SUBUNIT, MITOCHONDRIAL"/>
    <property type="match status" value="1"/>
</dbReference>
<dbReference type="Pfam" id="PF00205">
    <property type="entry name" value="TPP_enzyme_M"/>
    <property type="match status" value="1"/>
</dbReference>
<dbReference type="AlphaFoldDB" id="A0A8D4VUA5"/>
<dbReference type="Proteomes" id="UP000824988">
    <property type="component" value="Chromosome"/>
</dbReference>